<evidence type="ECO:0000313" key="2">
    <source>
        <dbReference type="Proteomes" id="UP000596742"/>
    </source>
</evidence>
<dbReference type="AlphaFoldDB" id="A0A8B6CRY8"/>
<dbReference type="EMBL" id="UYJE01002242">
    <property type="protein sequence ID" value="VDI08967.1"/>
    <property type="molecule type" value="Genomic_DNA"/>
</dbReference>
<protein>
    <submittedName>
        <fullName evidence="1">Uncharacterized protein</fullName>
    </submittedName>
</protein>
<feature type="non-terminal residue" evidence="1">
    <location>
        <position position="1"/>
    </location>
</feature>
<dbReference type="OrthoDB" id="5586at2759"/>
<name>A0A8B6CRY8_MYTGA</name>
<comment type="caution">
    <text evidence="1">The sequence shown here is derived from an EMBL/GenBank/DDBJ whole genome shotgun (WGS) entry which is preliminary data.</text>
</comment>
<evidence type="ECO:0000313" key="1">
    <source>
        <dbReference type="EMBL" id="VDI08967.1"/>
    </source>
</evidence>
<sequence length="72" mass="8287">FSVCHDAASRFVKLLTVHSPQGRDYVDEADLIPLVQKASKWRPNSKWRVKISKFDSIRMYTPSLCGRKLPNP</sequence>
<proteinExistence type="predicted"/>
<reference evidence="1" key="1">
    <citation type="submission" date="2018-11" db="EMBL/GenBank/DDBJ databases">
        <authorList>
            <person name="Alioto T."/>
            <person name="Alioto T."/>
        </authorList>
    </citation>
    <scope>NUCLEOTIDE SEQUENCE</scope>
</reference>
<keyword evidence="2" id="KW-1185">Reference proteome</keyword>
<accession>A0A8B6CRY8</accession>
<organism evidence="1 2">
    <name type="scientific">Mytilus galloprovincialis</name>
    <name type="common">Mediterranean mussel</name>
    <dbReference type="NCBI Taxonomy" id="29158"/>
    <lineage>
        <taxon>Eukaryota</taxon>
        <taxon>Metazoa</taxon>
        <taxon>Spiralia</taxon>
        <taxon>Lophotrochozoa</taxon>
        <taxon>Mollusca</taxon>
        <taxon>Bivalvia</taxon>
        <taxon>Autobranchia</taxon>
        <taxon>Pteriomorphia</taxon>
        <taxon>Mytilida</taxon>
        <taxon>Mytiloidea</taxon>
        <taxon>Mytilidae</taxon>
        <taxon>Mytilinae</taxon>
        <taxon>Mytilus</taxon>
    </lineage>
</organism>
<dbReference type="Proteomes" id="UP000596742">
    <property type="component" value="Unassembled WGS sequence"/>
</dbReference>
<gene>
    <name evidence="1" type="ORF">MGAL_10B037118</name>
</gene>